<organism evidence="8 9">
    <name type="scientific">Mogibacterium kristiansenii</name>
    <dbReference type="NCBI Taxonomy" id="2606708"/>
    <lineage>
        <taxon>Bacteria</taxon>
        <taxon>Bacillati</taxon>
        <taxon>Bacillota</taxon>
        <taxon>Clostridia</taxon>
        <taxon>Peptostreptococcales</taxon>
        <taxon>Anaerovoracaceae</taxon>
        <taxon>Mogibacterium</taxon>
    </lineage>
</organism>
<name>A0A6N7X7Q7_9FIRM</name>
<feature type="compositionally biased region" description="Basic and acidic residues" evidence="5">
    <location>
        <begin position="273"/>
        <end position="283"/>
    </location>
</feature>
<sequence>MTTGDVIFSIADEDNIKTVTANGKELTAGEDGNYTIKQNAGEVTLMFTDTELHTAVMTLTVYNGHDFGSWKSNGDDTHTRICKNDGCGYSEKKDCTGGKATCTSKAKCEYCGAEYGKPDSSNHRLDKIPAKDATVTETGNIEYWQCKDCQKYFSDEEGADEITLDDTVISKLPPEIIEGMGQSITEGEKKALTFRSNALFDDFDRVELDSDTLDIEYYTAESGSIIVTLDADYVATLPAGEHTIGIVSTSGTATTSFTVAEKAAPGTSDDSDKDLKADAEDSAKTGDSTNLALWIALMLLSGAGITGTAVYTRRKRSNE</sequence>
<evidence type="ECO:0000256" key="6">
    <source>
        <dbReference type="SAM" id="Phobius"/>
    </source>
</evidence>
<dbReference type="RefSeq" id="WP_154555049.1">
    <property type="nucleotide sequence ID" value="NZ_VUNA01000030.1"/>
</dbReference>
<evidence type="ECO:0000256" key="1">
    <source>
        <dbReference type="ARBA" id="ARBA00022512"/>
    </source>
</evidence>
<keyword evidence="1" id="KW-0134">Cell wall</keyword>
<proteinExistence type="predicted"/>
<dbReference type="InterPro" id="IPR019931">
    <property type="entry name" value="LPXTG_anchor"/>
</dbReference>
<dbReference type="PROSITE" id="PS50847">
    <property type="entry name" value="GRAM_POS_ANCHORING"/>
    <property type="match status" value="1"/>
</dbReference>
<evidence type="ECO:0000259" key="7">
    <source>
        <dbReference type="PROSITE" id="PS50847"/>
    </source>
</evidence>
<protein>
    <recommendedName>
        <fullName evidence="7">Gram-positive cocci surface proteins LPxTG domain-containing protein</fullName>
    </recommendedName>
</protein>
<accession>A0A6N7X7Q7</accession>
<comment type="caution">
    <text evidence="8">The sequence shown here is derived from an EMBL/GenBank/DDBJ whole genome shotgun (WGS) entry which is preliminary data.</text>
</comment>
<keyword evidence="3" id="KW-0732">Signal</keyword>
<evidence type="ECO:0000256" key="3">
    <source>
        <dbReference type="ARBA" id="ARBA00022729"/>
    </source>
</evidence>
<feature type="domain" description="Gram-positive cocci surface proteins LPxTG" evidence="7">
    <location>
        <begin position="282"/>
        <end position="319"/>
    </location>
</feature>
<dbReference type="Proteomes" id="UP000469424">
    <property type="component" value="Unassembled WGS sequence"/>
</dbReference>
<keyword evidence="4" id="KW-0572">Peptidoglycan-anchor</keyword>
<keyword evidence="6" id="KW-0472">Membrane</keyword>
<evidence type="ECO:0000313" key="8">
    <source>
        <dbReference type="EMBL" id="MST71487.1"/>
    </source>
</evidence>
<dbReference type="EMBL" id="VUNA01000030">
    <property type="protein sequence ID" value="MST71487.1"/>
    <property type="molecule type" value="Genomic_DNA"/>
</dbReference>
<keyword evidence="6" id="KW-0812">Transmembrane</keyword>
<reference evidence="8 9" key="1">
    <citation type="submission" date="2019-08" db="EMBL/GenBank/DDBJ databases">
        <title>In-depth cultivation of the pig gut microbiome towards novel bacterial diversity and tailored functional studies.</title>
        <authorList>
            <person name="Wylensek D."/>
            <person name="Hitch T.C.A."/>
            <person name="Clavel T."/>
        </authorList>
    </citation>
    <scope>NUCLEOTIDE SEQUENCE [LARGE SCALE GENOMIC DNA]</scope>
    <source>
        <strain evidence="8 9">WCA-MUC-591-APC-4B</strain>
    </source>
</reference>
<feature type="region of interest" description="Disordered" evidence="5">
    <location>
        <begin position="262"/>
        <end position="283"/>
    </location>
</feature>
<evidence type="ECO:0000256" key="5">
    <source>
        <dbReference type="SAM" id="MobiDB-lite"/>
    </source>
</evidence>
<dbReference type="AlphaFoldDB" id="A0A6N7X7Q7"/>
<keyword evidence="6" id="KW-1133">Transmembrane helix</keyword>
<evidence type="ECO:0000256" key="2">
    <source>
        <dbReference type="ARBA" id="ARBA00022525"/>
    </source>
</evidence>
<evidence type="ECO:0000313" key="9">
    <source>
        <dbReference type="Proteomes" id="UP000469424"/>
    </source>
</evidence>
<feature type="transmembrane region" description="Helical" evidence="6">
    <location>
        <begin position="291"/>
        <end position="311"/>
    </location>
</feature>
<keyword evidence="9" id="KW-1185">Reference proteome</keyword>
<keyword evidence="2" id="KW-0964">Secreted</keyword>
<evidence type="ECO:0000256" key="4">
    <source>
        <dbReference type="ARBA" id="ARBA00023088"/>
    </source>
</evidence>
<gene>
    <name evidence="8" type="ORF">FYJ65_09255</name>
</gene>